<proteinExistence type="predicted"/>
<name>A0A0A1U3M5_ENTIV</name>
<dbReference type="AlphaFoldDB" id="A0A0A1U3M5"/>
<sequence length="159" mass="18280">MNKKITKVVFNSDVDDWSHDTSVFDTKISNKSNLCFLIEDTNNNKFGGVFTGFVKVTNKFVVNDNTFIFSLTRNGKFEQKKYQVRPKGGAFHLYSKNDQNKKLFAFGYGQINDYDICVFKKGVNDNHCHQHKFAAKEGDLIDGKTFTPKRIVVYQLVDN</sequence>
<dbReference type="InterPro" id="IPR006571">
    <property type="entry name" value="TLDc_dom"/>
</dbReference>
<protein>
    <recommendedName>
        <fullName evidence="1">TLDc domain-containing protein</fullName>
    </recommendedName>
</protein>
<dbReference type="OrthoDB" id="33585at2759"/>
<dbReference type="RefSeq" id="XP_004255579.1">
    <property type="nucleotide sequence ID" value="XM_004255531.1"/>
</dbReference>
<dbReference type="EMBL" id="KB206693">
    <property type="protein sequence ID" value="ELP88808.1"/>
    <property type="molecule type" value="Genomic_DNA"/>
</dbReference>
<dbReference type="VEuPathDB" id="AmoebaDB:EIN_102810"/>
<keyword evidence="3" id="KW-1185">Reference proteome</keyword>
<feature type="domain" description="TLDc" evidence="1">
    <location>
        <begin position="6"/>
        <end position="156"/>
    </location>
</feature>
<dbReference type="GeneID" id="14887789"/>
<organism evidence="2 3">
    <name type="scientific">Entamoeba invadens IP1</name>
    <dbReference type="NCBI Taxonomy" id="370355"/>
    <lineage>
        <taxon>Eukaryota</taxon>
        <taxon>Amoebozoa</taxon>
        <taxon>Evosea</taxon>
        <taxon>Archamoebae</taxon>
        <taxon>Mastigamoebida</taxon>
        <taxon>Entamoebidae</taxon>
        <taxon>Entamoeba</taxon>
    </lineage>
</organism>
<accession>A0A0A1U3M5</accession>
<dbReference type="Proteomes" id="UP000014680">
    <property type="component" value="Unassembled WGS sequence"/>
</dbReference>
<gene>
    <name evidence="2" type="ORF">EIN_102810</name>
</gene>
<dbReference type="Pfam" id="PF07534">
    <property type="entry name" value="TLD"/>
    <property type="match status" value="1"/>
</dbReference>
<evidence type="ECO:0000259" key="1">
    <source>
        <dbReference type="Pfam" id="PF07534"/>
    </source>
</evidence>
<dbReference type="KEGG" id="eiv:EIN_102810"/>
<evidence type="ECO:0000313" key="2">
    <source>
        <dbReference type="EMBL" id="ELP88808.1"/>
    </source>
</evidence>
<reference evidence="2 3" key="1">
    <citation type="submission" date="2012-10" db="EMBL/GenBank/DDBJ databases">
        <authorList>
            <person name="Zafar N."/>
            <person name="Inman J."/>
            <person name="Hall N."/>
            <person name="Lorenzi H."/>
            <person name="Caler E."/>
        </authorList>
    </citation>
    <scope>NUCLEOTIDE SEQUENCE [LARGE SCALE GENOMIC DNA]</scope>
    <source>
        <strain evidence="2 3">IP1</strain>
    </source>
</reference>
<evidence type="ECO:0000313" key="3">
    <source>
        <dbReference type="Proteomes" id="UP000014680"/>
    </source>
</evidence>